<dbReference type="Proteomes" id="UP001596114">
    <property type="component" value="Unassembled WGS sequence"/>
</dbReference>
<reference evidence="3" key="1">
    <citation type="journal article" date="2019" name="Int. J. Syst. Evol. Microbiol.">
        <title>The Global Catalogue of Microorganisms (GCM) 10K type strain sequencing project: providing services to taxonomists for standard genome sequencing and annotation.</title>
        <authorList>
            <consortium name="The Broad Institute Genomics Platform"/>
            <consortium name="The Broad Institute Genome Sequencing Center for Infectious Disease"/>
            <person name="Wu L."/>
            <person name="Ma J."/>
        </authorList>
    </citation>
    <scope>NUCLEOTIDE SEQUENCE [LARGE SCALE GENOMIC DNA]</scope>
    <source>
        <strain evidence="3">CGMCC 1.16619</strain>
    </source>
</reference>
<dbReference type="RefSeq" id="WP_377317680.1">
    <property type="nucleotide sequence ID" value="NZ_JBHSNF010000001.1"/>
</dbReference>
<accession>A0ABW0QL68</accession>
<gene>
    <name evidence="2" type="ORF">ACFPPA_04550</name>
</gene>
<evidence type="ECO:0000256" key="1">
    <source>
        <dbReference type="SAM" id="Phobius"/>
    </source>
</evidence>
<keyword evidence="1" id="KW-0812">Transmembrane</keyword>
<dbReference type="EMBL" id="JBHSNF010000001">
    <property type="protein sequence ID" value="MFC5525004.1"/>
    <property type="molecule type" value="Genomic_DNA"/>
</dbReference>
<evidence type="ECO:0000313" key="2">
    <source>
        <dbReference type="EMBL" id="MFC5525004.1"/>
    </source>
</evidence>
<keyword evidence="3" id="KW-1185">Reference proteome</keyword>
<protein>
    <submittedName>
        <fullName evidence="2">Uncharacterized protein</fullName>
    </submittedName>
</protein>
<name>A0ABW0QL68_9GAMM</name>
<keyword evidence="1" id="KW-1133">Transmembrane helix</keyword>
<feature type="transmembrane region" description="Helical" evidence="1">
    <location>
        <begin position="54"/>
        <end position="74"/>
    </location>
</feature>
<sequence length="75" mass="8382">MTSLQVVIFGLGFASWLIGGNILVATHYRRVGKPWWSGFKPFAFPFNDFNAREWLVLLGLLAVSLFLFALGSGFD</sequence>
<keyword evidence="1" id="KW-0472">Membrane</keyword>
<organism evidence="2 3">
    <name type="scientific">Rhodanobacter ginsengisoli</name>
    <dbReference type="NCBI Taxonomy" id="418646"/>
    <lineage>
        <taxon>Bacteria</taxon>
        <taxon>Pseudomonadati</taxon>
        <taxon>Pseudomonadota</taxon>
        <taxon>Gammaproteobacteria</taxon>
        <taxon>Lysobacterales</taxon>
        <taxon>Rhodanobacteraceae</taxon>
        <taxon>Rhodanobacter</taxon>
    </lineage>
</organism>
<evidence type="ECO:0000313" key="3">
    <source>
        <dbReference type="Proteomes" id="UP001596114"/>
    </source>
</evidence>
<feature type="transmembrane region" description="Helical" evidence="1">
    <location>
        <begin position="6"/>
        <end position="24"/>
    </location>
</feature>
<proteinExistence type="predicted"/>
<comment type="caution">
    <text evidence="2">The sequence shown here is derived from an EMBL/GenBank/DDBJ whole genome shotgun (WGS) entry which is preliminary data.</text>
</comment>